<sequence length="350" mass="38895">MQLVLQPVGQKCKILRAVAQEHITAMTAHDASRVMANVPVQTDEVFEEIHKKWESEQQELKKKLVLENTESWQSDLDGLRCVGGVDVSFVKTSSTLACASLVVCDYPDLKVIYSDCELVHLDTPYIPGFLAFREVNFFLNLLHKLRDKEPNLMPQVILVDGNGILHPRGFGIASHLGVLSGIPCVGVAKTLMQVDGIAKNEQFAEKVAELGSGGDTFPLMTDSGQILGMALRGCHKSRNPIFVSVGHRISLETATKLARRCCRYRVAEPVRQADIRSREFLREMYPESSPGKRQPQAPRSERYKQTQDMARPFPANEVRVGGAKGNMCFLDDHSGPSDEESHFDCLFGPT</sequence>
<dbReference type="GO" id="GO:0003727">
    <property type="term" value="F:single-stranded RNA binding"/>
    <property type="evidence" value="ECO:0007669"/>
    <property type="project" value="TreeGrafter"/>
</dbReference>
<keyword evidence="4" id="KW-0963">Cytoplasm</keyword>
<dbReference type="KEGG" id="aplc:110980207"/>
<dbReference type="GO" id="GO:0006281">
    <property type="term" value="P:DNA repair"/>
    <property type="evidence" value="ECO:0007669"/>
    <property type="project" value="InterPro"/>
</dbReference>
<comment type="function">
    <text evidence="13">Endoribonuclease that specifically cleaves inosine-containing RNAs: cleaves RNA at the second phosphodiester bond 3' to inosine. Active against both single-stranded and double-stranded RNAs. Has strong preference for single-stranded RNAs (ssRNAs) toward double-stranded RNAs (dsRNAs). Cleaves mRNAs and tRNAs containing inosine. Also able to cleave structure-specific dsRNA substrates containing the specific sites 5'-IIUI-3' and 5'-UIUU-3'. Inosine is present in a number of RNAs following editing; the function of inosine-specific endoribonuclease is still unclear: it could either play a regulatory role in edited RNAs, or be involved in antiviral response by removing the hyperedited long viral dsRNA genome that has undergone A-to-I editing. Binds branched DNA structures.</text>
</comment>
<evidence type="ECO:0000256" key="11">
    <source>
        <dbReference type="ARBA" id="ARBA00023125"/>
    </source>
</evidence>
<evidence type="ECO:0000256" key="13">
    <source>
        <dbReference type="ARBA" id="ARBA00056032"/>
    </source>
</evidence>
<proteinExistence type="inferred from homology"/>
<dbReference type="PANTHER" id="PTHR28511">
    <property type="entry name" value="ENDONUCLEASE V"/>
    <property type="match status" value="1"/>
</dbReference>
<evidence type="ECO:0000256" key="7">
    <source>
        <dbReference type="ARBA" id="ARBA00022759"/>
    </source>
</evidence>
<reference evidence="19 20" key="1">
    <citation type="submission" date="2025-04" db="UniProtKB">
        <authorList>
            <consortium name="RefSeq"/>
        </authorList>
    </citation>
    <scope>IDENTIFICATION</scope>
</reference>
<dbReference type="Proteomes" id="UP000694845">
    <property type="component" value="Unplaced"/>
</dbReference>
<evidence type="ECO:0000313" key="20">
    <source>
        <dbReference type="RefSeq" id="XP_022092340.1"/>
    </source>
</evidence>
<keyword evidence="10" id="KW-0694">RNA-binding</keyword>
<comment type="subcellular location">
    <subcellularLocation>
        <location evidence="2">Cytoplasm</location>
        <location evidence="2">Stress granule</location>
    </subcellularLocation>
    <subcellularLocation>
        <location evidence="3">Nucleus</location>
        <location evidence="3">Nucleolus</location>
    </subcellularLocation>
</comment>
<dbReference type="OrthoDB" id="20018at2759"/>
<evidence type="ECO:0000256" key="15">
    <source>
        <dbReference type="ARBA" id="ARBA00061971"/>
    </source>
</evidence>
<dbReference type="PANTHER" id="PTHR28511:SF1">
    <property type="entry name" value="ENDONUCLEASE V"/>
    <property type="match status" value="1"/>
</dbReference>
<evidence type="ECO:0000256" key="16">
    <source>
        <dbReference type="ARBA" id="ARBA00071695"/>
    </source>
</evidence>
<dbReference type="CTD" id="284131"/>
<evidence type="ECO:0000256" key="3">
    <source>
        <dbReference type="ARBA" id="ARBA00004604"/>
    </source>
</evidence>
<evidence type="ECO:0000256" key="14">
    <source>
        <dbReference type="ARBA" id="ARBA00061268"/>
    </source>
</evidence>
<feature type="region of interest" description="Disordered" evidence="17">
    <location>
        <begin position="282"/>
        <end position="308"/>
    </location>
</feature>
<comment type="similarity">
    <text evidence="14">Belongs to the endonuclease V family.</text>
</comment>
<comment type="cofactor">
    <cofactor evidence="1">
        <name>Mg(2+)</name>
        <dbReference type="ChEBI" id="CHEBI:18420"/>
    </cofactor>
</comment>
<dbReference type="HAMAP" id="MF_00801">
    <property type="entry name" value="Endonuclease_5"/>
    <property type="match status" value="1"/>
</dbReference>
<dbReference type="RefSeq" id="XP_022092339.1">
    <property type="nucleotide sequence ID" value="XM_022236647.1"/>
</dbReference>
<evidence type="ECO:0000256" key="6">
    <source>
        <dbReference type="ARBA" id="ARBA00022723"/>
    </source>
</evidence>
<dbReference type="Gene3D" id="3.30.2170.10">
    <property type="entry name" value="archaeoglobus fulgidus dsm 4304 superfamily"/>
    <property type="match status" value="1"/>
</dbReference>
<evidence type="ECO:0000256" key="2">
    <source>
        <dbReference type="ARBA" id="ARBA00004210"/>
    </source>
</evidence>
<evidence type="ECO:0000256" key="1">
    <source>
        <dbReference type="ARBA" id="ARBA00001946"/>
    </source>
</evidence>
<dbReference type="AlphaFoldDB" id="A0A8B7YGH5"/>
<dbReference type="GO" id="GO:0016891">
    <property type="term" value="F:RNA endonuclease activity producing 5'-phosphomonoesters, hydrolytic mechanism"/>
    <property type="evidence" value="ECO:0007669"/>
    <property type="project" value="TreeGrafter"/>
</dbReference>
<dbReference type="GO" id="GO:0010494">
    <property type="term" value="C:cytoplasmic stress granule"/>
    <property type="evidence" value="ECO:0007669"/>
    <property type="project" value="UniProtKB-SubCell"/>
</dbReference>
<dbReference type="FunFam" id="3.30.2170.10:FF:000002">
    <property type="entry name" value="Endonuclease V"/>
    <property type="match status" value="1"/>
</dbReference>
<dbReference type="GO" id="GO:0003677">
    <property type="term" value="F:DNA binding"/>
    <property type="evidence" value="ECO:0007669"/>
    <property type="project" value="UniProtKB-KW"/>
</dbReference>
<name>A0A8B7YGH5_ACAPL</name>
<organism evidence="18 19">
    <name type="scientific">Acanthaster planci</name>
    <name type="common">Crown-of-thorns starfish</name>
    <dbReference type="NCBI Taxonomy" id="133434"/>
    <lineage>
        <taxon>Eukaryota</taxon>
        <taxon>Metazoa</taxon>
        <taxon>Echinodermata</taxon>
        <taxon>Eleutherozoa</taxon>
        <taxon>Asterozoa</taxon>
        <taxon>Asteroidea</taxon>
        <taxon>Valvatacea</taxon>
        <taxon>Valvatida</taxon>
        <taxon>Acanthasteridae</taxon>
        <taxon>Acanthaster</taxon>
    </lineage>
</organism>
<dbReference type="RefSeq" id="XP_022092340.1">
    <property type="nucleotide sequence ID" value="XM_022236648.1"/>
</dbReference>
<gene>
    <name evidence="19 20" type="primary">LOC110980207</name>
</gene>
<evidence type="ECO:0000256" key="9">
    <source>
        <dbReference type="ARBA" id="ARBA00022842"/>
    </source>
</evidence>
<evidence type="ECO:0000256" key="4">
    <source>
        <dbReference type="ARBA" id="ARBA00022490"/>
    </source>
</evidence>
<evidence type="ECO:0000256" key="10">
    <source>
        <dbReference type="ARBA" id="ARBA00022884"/>
    </source>
</evidence>
<dbReference type="Pfam" id="PF04493">
    <property type="entry name" value="Endonuclease_5"/>
    <property type="match status" value="1"/>
</dbReference>
<dbReference type="InterPro" id="IPR007581">
    <property type="entry name" value="Endonuclease-V"/>
</dbReference>
<evidence type="ECO:0000256" key="5">
    <source>
        <dbReference type="ARBA" id="ARBA00022722"/>
    </source>
</evidence>
<dbReference type="GeneID" id="110980207"/>
<keyword evidence="6" id="KW-0479">Metal-binding</keyword>
<keyword evidence="9" id="KW-0460">Magnesium</keyword>
<keyword evidence="12" id="KW-0539">Nucleus</keyword>
<evidence type="ECO:0000256" key="17">
    <source>
        <dbReference type="SAM" id="MobiDB-lite"/>
    </source>
</evidence>
<dbReference type="CDD" id="cd06559">
    <property type="entry name" value="Endonuclease_V"/>
    <property type="match status" value="1"/>
</dbReference>
<keyword evidence="18" id="KW-1185">Reference proteome</keyword>
<keyword evidence="7" id="KW-0255">Endonuclease</keyword>
<evidence type="ECO:0000256" key="8">
    <source>
        <dbReference type="ARBA" id="ARBA00022801"/>
    </source>
</evidence>
<protein>
    <recommendedName>
        <fullName evidence="16">Endonuclease V</fullName>
    </recommendedName>
</protein>
<evidence type="ECO:0000313" key="18">
    <source>
        <dbReference type="Proteomes" id="UP000694845"/>
    </source>
</evidence>
<evidence type="ECO:0000313" key="19">
    <source>
        <dbReference type="RefSeq" id="XP_022092339.1"/>
    </source>
</evidence>
<evidence type="ECO:0000256" key="12">
    <source>
        <dbReference type="ARBA" id="ARBA00023242"/>
    </source>
</evidence>
<keyword evidence="11" id="KW-0238">DNA-binding</keyword>
<keyword evidence="8" id="KW-0378">Hydrolase</keyword>
<comment type="subunit">
    <text evidence="15">Monomer. Interacts with PABPC1; the interaction is RNA-dependent and stimulates ENDOV activity.</text>
</comment>
<accession>A0A8B7YGH5</accession>
<keyword evidence="5" id="KW-0540">Nuclease</keyword>
<dbReference type="GO" id="GO:0046872">
    <property type="term" value="F:metal ion binding"/>
    <property type="evidence" value="ECO:0007669"/>
    <property type="project" value="UniProtKB-KW"/>
</dbReference>
<dbReference type="GO" id="GO:0005730">
    <property type="term" value="C:nucleolus"/>
    <property type="evidence" value="ECO:0007669"/>
    <property type="project" value="UniProtKB-SubCell"/>
</dbReference>